<dbReference type="SUPFAM" id="SSF159127">
    <property type="entry name" value="HupF/HypC-like"/>
    <property type="match status" value="1"/>
</dbReference>
<dbReference type="Pfam" id="PF01455">
    <property type="entry name" value="HupF_HypC"/>
    <property type="match status" value="1"/>
</dbReference>
<evidence type="ECO:0008006" key="4">
    <source>
        <dbReference type="Google" id="ProtNLM"/>
    </source>
</evidence>
<dbReference type="InterPro" id="IPR019812">
    <property type="entry name" value="Hydgase_assmbl_chp_CS"/>
</dbReference>
<evidence type="ECO:0000313" key="3">
    <source>
        <dbReference type="Proteomes" id="UP000824366"/>
    </source>
</evidence>
<name>A0ABM7MTF8_9BURK</name>
<dbReference type="NCBIfam" id="TIGR00074">
    <property type="entry name" value="hypC_hupF"/>
    <property type="match status" value="1"/>
</dbReference>
<reference evidence="2 3" key="1">
    <citation type="journal article" date="2021" name="Microbiol. Spectr.">
        <title>A Single Bacterium Capable of Oxidation and Reduction of Iron at Circumneutral pH.</title>
        <authorList>
            <person name="Kato S."/>
            <person name="Ohkuma M."/>
        </authorList>
    </citation>
    <scope>NUCLEOTIDE SEQUENCE [LARGE SCALE GENOMIC DNA]</scope>
    <source>
        <strain evidence="2 3">MIZ03</strain>
    </source>
</reference>
<gene>
    <name evidence="2" type="ORF">MIZ03_4630</name>
</gene>
<comment type="similarity">
    <text evidence="1">Belongs to the HupF/HypC family.</text>
</comment>
<dbReference type="PROSITE" id="PS01097">
    <property type="entry name" value="HUPF_HYPC"/>
    <property type="match status" value="1"/>
</dbReference>
<proteinExistence type="inferred from homology"/>
<dbReference type="Proteomes" id="UP000824366">
    <property type="component" value="Chromosome"/>
</dbReference>
<dbReference type="RefSeq" id="WP_223905969.1">
    <property type="nucleotide sequence ID" value="NZ_AP024238.1"/>
</dbReference>
<evidence type="ECO:0000256" key="1">
    <source>
        <dbReference type="ARBA" id="ARBA00006018"/>
    </source>
</evidence>
<accession>A0ABM7MTF8</accession>
<dbReference type="InterPro" id="IPR001109">
    <property type="entry name" value="Hydrogenase_HupF/HypC"/>
</dbReference>
<dbReference type="Gene3D" id="2.30.30.140">
    <property type="match status" value="1"/>
</dbReference>
<evidence type="ECO:0000313" key="2">
    <source>
        <dbReference type="EMBL" id="BCO29706.1"/>
    </source>
</evidence>
<organism evidence="2 3">
    <name type="scientific">Rhodoferax lithotrophicus</name>
    <dbReference type="NCBI Taxonomy" id="2798804"/>
    <lineage>
        <taxon>Bacteria</taxon>
        <taxon>Pseudomonadati</taxon>
        <taxon>Pseudomonadota</taxon>
        <taxon>Betaproteobacteria</taxon>
        <taxon>Burkholderiales</taxon>
        <taxon>Comamonadaceae</taxon>
        <taxon>Rhodoferax</taxon>
    </lineage>
</organism>
<sequence length="86" mass="9468">MCLALPARVVELLPNLRAIVDLGGVRKEVSIDLVDDAQVDDYVIIHVGYAIGKIDPEEAQRTLALFAELSEAQNALQPLQNMREVL</sequence>
<keyword evidence="3" id="KW-1185">Reference proteome</keyword>
<dbReference type="PANTHER" id="PTHR35177">
    <property type="entry name" value="HYDROGENASE MATURATION FACTOR HYBG"/>
    <property type="match status" value="1"/>
</dbReference>
<dbReference type="PANTHER" id="PTHR35177:SF2">
    <property type="entry name" value="HYDROGENASE MATURATION FACTOR HYBG"/>
    <property type="match status" value="1"/>
</dbReference>
<dbReference type="EMBL" id="AP024238">
    <property type="protein sequence ID" value="BCO29706.1"/>
    <property type="molecule type" value="Genomic_DNA"/>
</dbReference>
<dbReference type="PRINTS" id="PR00445">
    <property type="entry name" value="HUPFHYPC"/>
</dbReference>
<protein>
    <recommendedName>
        <fullName evidence="4">Hydrogenase isoenzymes formation protein HypC</fullName>
    </recommendedName>
</protein>